<dbReference type="Pfam" id="PF00005">
    <property type="entry name" value="ABC_tran"/>
    <property type="match status" value="1"/>
</dbReference>
<dbReference type="InterPro" id="IPR027417">
    <property type="entry name" value="P-loop_NTPase"/>
</dbReference>
<reference evidence="10 11" key="1">
    <citation type="submission" date="2020-11" db="EMBL/GenBank/DDBJ databases">
        <title>Complete genome sequence for Salinimonas sp. strain G2-b.</title>
        <authorList>
            <person name="Park S.-J."/>
        </authorList>
    </citation>
    <scope>NUCLEOTIDE SEQUENCE [LARGE SCALE GENOMIC DNA]</scope>
    <source>
        <strain evidence="10 11">G2-b</strain>
    </source>
</reference>
<dbReference type="SUPFAM" id="SSF52540">
    <property type="entry name" value="P-loop containing nucleoside triphosphate hydrolases"/>
    <property type="match status" value="1"/>
</dbReference>
<keyword evidence="4 10" id="KW-0067">ATP-binding</keyword>
<dbReference type="InterPro" id="IPR017871">
    <property type="entry name" value="ABC_transporter-like_CS"/>
</dbReference>
<sequence>MLRCLAGLEEHATVSGNWQSVEWNKARVGLVFQDSLLFPHLSVGQNLLLSNDFARKQTHWFDEVVLGCQCNHLLQRMPASLSGGEAQRVALARAILNSPDILLLDEPVSALDTHTRHAILSYLRTLAAGGLPILLVSHDLSDLSVYCPSLVYIEAGRCVFYDQTQKVLDEVYQHSKSMATTRFGLLQGPVVETHPHGLVEFCCEGQSLFAEYPFIHNEQVALSIAAGAVTIDRELNAASSATNCFVCVVLAVKPEENGHFLVALGCGQTRLYARLNAIAYTQLNLQTGEQVAARFATHSFDAT</sequence>
<gene>
    <name evidence="10" type="ORF">IT774_06445</name>
</gene>
<dbReference type="Pfam" id="PF03459">
    <property type="entry name" value="TOBE"/>
    <property type="match status" value="1"/>
</dbReference>
<keyword evidence="11" id="KW-1185">Reference proteome</keyword>
<keyword evidence="5" id="KW-1278">Translocase</keyword>
<protein>
    <submittedName>
        <fullName evidence="10">ATP-binding cassette domain-containing protein</fullName>
    </submittedName>
</protein>
<dbReference type="PROSITE" id="PS00211">
    <property type="entry name" value="ABC_TRANSPORTER_1"/>
    <property type="match status" value="1"/>
</dbReference>
<evidence type="ECO:0000256" key="1">
    <source>
        <dbReference type="ARBA" id="ARBA00022475"/>
    </source>
</evidence>
<dbReference type="Gene3D" id="2.40.50.100">
    <property type="match status" value="1"/>
</dbReference>
<dbReference type="GO" id="GO:0016887">
    <property type="term" value="F:ATP hydrolysis activity"/>
    <property type="evidence" value="ECO:0007669"/>
    <property type="project" value="InterPro"/>
</dbReference>
<dbReference type="EMBL" id="CP064795">
    <property type="protein sequence ID" value="QPG06774.1"/>
    <property type="molecule type" value="Genomic_DNA"/>
</dbReference>
<evidence type="ECO:0000256" key="3">
    <source>
        <dbReference type="ARBA" id="ARBA00022741"/>
    </source>
</evidence>
<dbReference type="GO" id="GO:0005524">
    <property type="term" value="F:ATP binding"/>
    <property type="evidence" value="ECO:0007669"/>
    <property type="project" value="UniProtKB-KW"/>
</dbReference>
<dbReference type="InterPro" id="IPR008995">
    <property type="entry name" value="Mo/tungstate-bd_C_term_dom"/>
</dbReference>
<evidence type="ECO:0000259" key="8">
    <source>
        <dbReference type="PROSITE" id="PS50893"/>
    </source>
</evidence>
<dbReference type="InterPro" id="IPR050334">
    <property type="entry name" value="Molybdenum_import_ModC"/>
</dbReference>
<dbReference type="InterPro" id="IPR003439">
    <property type="entry name" value="ABC_transporter-like_ATP-bd"/>
</dbReference>
<dbReference type="InterPro" id="IPR005116">
    <property type="entry name" value="Transp-assoc_OB_typ1"/>
</dbReference>
<proteinExistence type="predicted"/>
<dbReference type="GO" id="GO:0015689">
    <property type="term" value="P:molybdate ion transport"/>
    <property type="evidence" value="ECO:0007669"/>
    <property type="project" value="InterPro"/>
</dbReference>
<name>A0A7S9DZF6_9ALTE</name>
<keyword evidence="1" id="KW-1003">Cell membrane</keyword>
<evidence type="ECO:0000256" key="5">
    <source>
        <dbReference type="ARBA" id="ARBA00022967"/>
    </source>
</evidence>
<evidence type="ECO:0000313" key="10">
    <source>
        <dbReference type="EMBL" id="QPG06774.1"/>
    </source>
</evidence>
<evidence type="ECO:0000256" key="6">
    <source>
        <dbReference type="ARBA" id="ARBA00023136"/>
    </source>
</evidence>
<dbReference type="Proteomes" id="UP000595095">
    <property type="component" value="Chromosome"/>
</dbReference>
<dbReference type="Gene3D" id="3.40.50.300">
    <property type="entry name" value="P-loop containing nucleotide triphosphate hydrolases"/>
    <property type="match status" value="1"/>
</dbReference>
<evidence type="ECO:0000313" key="11">
    <source>
        <dbReference type="Proteomes" id="UP000595095"/>
    </source>
</evidence>
<keyword evidence="6" id="KW-0472">Membrane</keyword>
<dbReference type="SUPFAM" id="SSF50331">
    <property type="entry name" value="MOP-like"/>
    <property type="match status" value="1"/>
</dbReference>
<dbReference type="PANTHER" id="PTHR43514">
    <property type="entry name" value="ABC TRANSPORTER I FAMILY MEMBER 10"/>
    <property type="match status" value="1"/>
</dbReference>
<feature type="domain" description="ABC transporter" evidence="8">
    <location>
        <begin position="1"/>
        <end position="180"/>
    </location>
</feature>
<evidence type="ECO:0000256" key="2">
    <source>
        <dbReference type="ARBA" id="ARBA00022505"/>
    </source>
</evidence>
<dbReference type="AlphaFoldDB" id="A0A7S9DZF6"/>
<evidence type="ECO:0000259" key="9">
    <source>
        <dbReference type="PROSITE" id="PS51866"/>
    </source>
</evidence>
<keyword evidence="3" id="KW-0547">Nucleotide-binding</keyword>
<organism evidence="10 11">
    <name type="scientific">Salinimonas marina</name>
    <dbReference type="NCBI Taxonomy" id="2785918"/>
    <lineage>
        <taxon>Bacteria</taxon>
        <taxon>Pseudomonadati</taxon>
        <taxon>Pseudomonadota</taxon>
        <taxon>Gammaproteobacteria</taxon>
        <taxon>Alteromonadales</taxon>
        <taxon>Alteromonadaceae</taxon>
        <taxon>Alteromonas/Salinimonas group</taxon>
        <taxon>Salinimonas</taxon>
    </lineage>
</organism>
<evidence type="ECO:0000256" key="4">
    <source>
        <dbReference type="ARBA" id="ARBA00022840"/>
    </source>
</evidence>
<feature type="domain" description="Mop" evidence="9">
    <location>
        <begin position="238"/>
        <end position="303"/>
    </location>
</feature>
<accession>A0A7S9DZF6</accession>
<dbReference type="InterPro" id="IPR004606">
    <property type="entry name" value="Mop_domain"/>
</dbReference>
<keyword evidence="2 7" id="KW-0500">Molybdenum</keyword>
<dbReference type="KEGG" id="smaa:IT774_06445"/>
<evidence type="ECO:0000256" key="7">
    <source>
        <dbReference type="PROSITE-ProRule" id="PRU01213"/>
    </source>
</evidence>
<dbReference type="PANTHER" id="PTHR43514:SF4">
    <property type="entry name" value="ABC TRANSPORTER I FAMILY MEMBER 10"/>
    <property type="match status" value="1"/>
</dbReference>
<dbReference type="PROSITE" id="PS51866">
    <property type="entry name" value="MOP"/>
    <property type="match status" value="1"/>
</dbReference>
<dbReference type="PROSITE" id="PS50893">
    <property type="entry name" value="ABC_TRANSPORTER_2"/>
    <property type="match status" value="1"/>
</dbReference>